<evidence type="ECO:0000256" key="2">
    <source>
        <dbReference type="SAM" id="Phobius"/>
    </source>
</evidence>
<dbReference type="EMBL" id="BMAV01003463">
    <property type="protein sequence ID" value="GFY43072.1"/>
    <property type="molecule type" value="Genomic_DNA"/>
</dbReference>
<evidence type="ECO:0000313" key="3">
    <source>
        <dbReference type="EMBL" id="GFY43072.1"/>
    </source>
</evidence>
<sequence length="167" mass="18947">MIGQNTVTPLASNHSLPITSVLILFFSYFLSFRRAKTPRSSRLSRTHHGTIQKSHGHTHTKTQEPQLNGRDGSKKKSRGYTEALIISKTCWYGGFFFRDAGLGSKTVSSESRLLFEKERRAAHALRMLEEESRNPKSSSRTRGRKERASISAVKGCWVDFGLKSFRR</sequence>
<evidence type="ECO:0000313" key="4">
    <source>
        <dbReference type="Proteomes" id="UP000886998"/>
    </source>
</evidence>
<protein>
    <submittedName>
        <fullName evidence="3">Uncharacterized protein</fullName>
    </submittedName>
</protein>
<proteinExistence type="predicted"/>
<keyword evidence="2" id="KW-0472">Membrane</keyword>
<feature type="transmembrane region" description="Helical" evidence="2">
    <location>
        <begin position="15"/>
        <end position="32"/>
    </location>
</feature>
<organism evidence="3 4">
    <name type="scientific">Trichonephila inaurata madagascariensis</name>
    <dbReference type="NCBI Taxonomy" id="2747483"/>
    <lineage>
        <taxon>Eukaryota</taxon>
        <taxon>Metazoa</taxon>
        <taxon>Ecdysozoa</taxon>
        <taxon>Arthropoda</taxon>
        <taxon>Chelicerata</taxon>
        <taxon>Arachnida</taxon>
        <taxon>Araneae</taxon>
        <taxon>Araneomorphae</taxon>
        <taxon>Entelegynae</taxon>
        <taxon>Araneoidea</taxon>
        <taxon>Nephilidae</taxon>
        <taxon>Trichonephila</taxon>
        <taxon>Trichonephila inaurata</taxon>
    </lineage>
</organism>
<reference evidence="3" key="1">
    <citation type="submission" date="2020-08" db="EMBL/GenBank/DDBJ databases">
        <title>Multicomponent nature underlies the extraordinary mechanical properties of spider dragline silk.</title>
        <authorList>
            <person name="Kono N."/>
            <person name="Nakamura H."/>
            <person name="Mori M."/>
            <person name="Yoshida Y."/>
            <person name="Ohtoshi R."/>
            <person name="Malay A.D."/>
            <person name="Moran D.A.P."/>
            <person name="Tomita M."/>
            <person name="Numata K."/>
            <person name="Arakawa K."/>
        </authorList>
    </citation>
    <scope>NUCLEOTIDE SEQUENCE</scope>
</reference>
<name>A0A8X6WXB5_9ARAC</name>
<keyword evidence="2" id="KW-1133">Transmembrane helix</keyword>
<comment type="caution">
    <text evidence="3">The sequence shown here is derived from an EMBL/GenBank/DDBJ whole genome shotgun (WGS) entry which is preliminary data.</text>
</comment>
<dbReference type="OrthoDB" id="6447920at2759"/>
<accession>A0A8X6WXB5</accession>
<dbReference type="Proteomes" id="UP000886998">
    <property type="component" value="Unassembled WGS sequence"/>
</dbReference>
<keyword evidence="2" id="KW-0812">Transmembrane</keyword>
<feature type="region of interest" description="Disordered" evidence="1">
    <location>
        <begin position="128"/>
        <end position="147"/>
    </location>
</feature>
<evidence type="ECO:0000256" key="1">
    <source>
        <dbReference type="SAM" id="MobiDB-lite"/>
    </source>
</evidence>
<gene>
    <name evidence="3" type="ORF">TNIN_109701</name>
</gene>
<feature type="compositionally biased region" description="Basic residues" evidence="1">
    <location>
        <begin position="39"/>
        <end position="60"/>
    </location>
</feature>
<keyword evidence="4" id="KW-1185">Reference proteome</keyword>
<dbReference type="AlphaFoldDB" id="A0A8X6WXB5"/>
<feature type="region of interest" description="Disordered" evidence="1">
    <location>
        <begin position="39"/>
        <end position="75"/>
    </location>
</feature>